<dbReference type="Gene3D" id="1.10.555.10">
    <property type="entry name" value="Rho GTPase activation protein"/>
    <property type="match status" value="1"/>
</dbReference>
<accession>A0A8S9G1Y0</accession>
<evidence type="ECO:0000313" key="2">
    <source>
        <dbReference type="EMBL" id="KAF2539581.1"/>
    </source>
</evidence>
<proteinExistence type="predicted"/>
<name>A0A8S9G1Y0_BRACR</name>
<feature type="domain" description="Rho-GAP" evidence="1">
    <location>
        <begin position="1"/>
        <end position="172"/>
    </location>
</feature>
<dbReference type="InterPro" id="IPR000198">
    <property type="entry name" value="RhoGAP_dom"/>
</dbReference>
<dbReference type="PANTHER" id="PTHR47367">
    <property type="entry name" value="AUXIN-REGULATED PROTEIN-LIKE"/>
    <property type="match status" value="1"/>
</dbReference>
<dbReference type="CDD" id="cd00159">
    <property type="entry name" value="RhoGAP"/>
    <property type="match status" value="1"/>
</dbReference>
<dbReference type="SUPFAM" id="SSF48350">
    <property type="entry name" value="GTPase activation domain, GAP"/>
    <property type="match status" value="1"/>
</dbReference>
<reference evidence="2" key="1">
    <citation type="submission" date="2019-12" db="EMBL/GenBank/DDBJ databases">
        <title>Genome sequencing and annotation of Brassica cretica.</title>
        <authorList>
            <person name="Studholme D.J."/>
            <person name="Sarris P.F."/>
        </authorList>
    </citation>
    <scope>NUCLEOTIDE SEQUENCE</scope>
    <source>
        <strain evidence="2">PFS-001/15</strain>
        <tissue evidence="2">Leaf</tissue>
    </source>
</reference>
<gene>
    <name evidence="2" type="ORF">F2Q68_00018939</name>
</gene>
<sequence length="222" mass="25153">NIFISLPWYIFLSGLNSPNLFKAEGDKKLIQQLVSAYNQDPSASIPEGVNPVDVAALMKYYLASLPTPLTTFELYNEIKDARSSVTRMRKSLQKLSSVNYNTLEFITALLLRVSQKAQLNKMDSHSLAMEMAPVIMWREEKRPESYREYWRRPSRSPKKSIDFETASPWDLLSDEGEGVVDASSSISLDDIVQVDFGAVDVVQCLIEHHNAIFTDAGETVWR</sequence>
<feature type="non-terminal residue" evidence="2">
    <location>
        <position position="1"/>
    </location>
</feature>
<dbReference type="PANTHER" id="PTHR47367:SF2">
    <property type="entry name" value="RHO-GAP DOMAIN-CONTAINING PROTEIN"/>
    <property type="match status" value="1"/>
</dbReference>
<dbReference type="PROSITE" id="PS50238">
    <property type="entry name" value="RHOGAP"/>
    <property type="match status" value="1"/>
</dbReference>
<dbReference type="SMART" id="SM00324">
    <property type="entry name" value="RhoGAP"/>
    <property type="match status" value="1"/>
</dbReference>
<evidence type="ECO:0000313" key="3">
    <source>
        <dbReference type="Proteomes" id="UP000712281"/>
    </source>
</evidence>
<dbReference type="Proteomes" id="UP000712281">
    <property type="component" value="Unassembled WGS sequence"/>
</dbReference>
<dbReference type="AlphaFoldDB" id="A0A8S9G1Y0"/>
<dbReference type="Pfam" id="PF00620">
    <property type="entry name" value="RhoGAP"/>
    <property type="match status" value="1"/>
</dbReference>
<protein>
    <recommendedName>
        <fullName evidence="1">Rho-GAP domain-containing protein</fullName>
    </recommendedName>
</protein>
<dbReference type="GO" id="GO:0007165">
    <property type="term" value="P:signal transduction"/>
    <property type="evidence" value="ECO:0007669"/>
    <property type="project" value="InterPro"/>
</dbReference>
<dbReference type="EMBL" id="QGKW02002228">
    <property type="protein sequence ID" value="KAF2539581.1"/>
    <property type="molecule type" value="Genomic_DNA"/>
</dbReference>
<comment type="caution">
    <text evidence="2">The sequence shown here is derived from an EMBL/GenBank/DDBJ whole genome shotgun (WGS) entry which is preliminary data.</text>
</comment>
<organism evidence="2 3">
    <name type="scientific">Brassica cretica</name>
    <name type="common">Mustard</name>
    <dbReference type="NCBI Taxonomy" id="69181"/>
    <lineage>
        <taxon>Eukaryota</taxon>
        <taxon>Viridiplantae</taxon>
        <taxon>Streptophyta</taxon>
        <taxon>Embryophyta</taxon>
        <taxon>Tracheophyta</taxon>
        <taxon>Spermatophyta</taxon>
        <taxon>Magnoliopsida</taxon>
        <taxon>eudicotyledons</taxon>
        <taxon>Gunneridae</taxon>
        <taxon>Pentapetalae</taxon>
        <taxon>rosids</taxon>
        <taxon>malvids</taxon>
        <taxon>Brassicales</taxon>
        <taxon>Brassicaceae</taxon>
        <taxon>Brassiceae</taxon>
        <taxon>Brassica</taxon>
    </lineage>
</organism>
<evidence type="ECO:0000259" key="1">
    <source>
        <dbReference type="PROSITE" id="PS50238"/>
    </source>
</evidence>
<dbReference type="InterPro" id="IPR008936">
    <property type="entry name" value="Rho_GTPase_activation_prot"/>
</dbReference>